<dbReference type="Gene3D" id="3.40.50.720">
    <property type="entry name" value="NAD(P)-binding Rossmann-like Domain"/>
    <property type="match status" value="1"/>
</dbReference>
<dbReference type="InterPro" id="IPR020843">
    <property type="entry name" value="ER"/>
</dbReference>
<dbReference type="InParanoid" id="A0A067MW13"/>
<gene>
    <name evidence="4" type="ORF">BOTBODRAFT_31157</name>
</gene>
<dbReference type="OrthoDB" id="203908at2759"/>
<name>A0A067MW13_BOTB1</name>
<dbReference type="InterPro" id="IPR013149">
    <property type="entry name" value="ADH-like_C"/>
</dbReference>
<dbReference type="HOGENOM" id="CLU_026673_3_4_1"/>
<accession>A0A067MW13</accession>
<dbReference type="Proteomes" id="UP000027195">
    <property type="component" value="Unassembled WGS sequence"/>
</dbReference>
<dbReference type="GO" id="GO:0070402">
    <property type="term" value="F:NADPH binding"/>
    <property type="evidence" value="ECO:0007669"/>
    <property type="project" value="TreeGrafter"/>
</dbReference>
<dbReference type="AlphaFoldDB" id="A0A067MW13"/>
<protein>
    <recommendedName>
        <fullName evidence="3">Enoyl reductase (ER) domain-containing protein</fullName>
    </recommendedName>
</protein>
<evidence type="ECO:0000256" key="2">
    <source>
        <dbReference type="ARBA" id="ARBA00023002"/>
    </source>
</evidence>
<dbReference type="STRING" id="930990.A0A067MW13"/>
<evidence type="ECO:0000313" key="4">
    <source>
        <dbReference type="EMBL" id="KDQ16082.1"/>
    </source>
</evidence>
<keyword evidence="1" id="KW-0521">NADP</keyword>
<evidence type="ECO:0000259" key="3">
    <source>
        <dbReference type="SMART" id="SM00829"/>
    </source>
</evidence>
<dbReference type="Gene3D" id="3.90.180.10">
    <property type="entry name" value="Medium-chain alcohol dehydrogenases, catalytic domain"/>
    <property type="match status" value="1"/>
</dbReference>
<organism evidence="4 5">
    <name type="scientific">Botryobasidium botryosum (strain FD-172 SS1)</name>
    <dbReference type="NCBI Taxonomy" id="930990"/>
    <lineage>
        <taxon>Eukaryota</taxon>
        <taxon>Fungi</taxon>
        <taxon>Dikarya</taxon>
        <taxon>Basidiomycota</taxon>
        <taxon>Agaricomycotina</taxon>
        <taxon>Agaricomycetes</taxon>
        <taxon>Cantharellales</taxon>
        <taxon>Botryobasidiaceae</taxon>
        <taxon>Botryobasidium</taxon>
    </lineage>
</organism>
<dbReference type="SUPFAM" id="SSF51735">
    <property type="entry name" value="NAD(P)-binding Rossmann-fold domains"/>
    <property type="match status" value="1"/>
</dbReference>
<evidence type="ECO:0000256" key="1">
    <source>
        <dbReference type="ARBA" id="ARBA00022857"/>
    </source>
</evidence>
<feature type="domain" description="Enoyl reductase (ER)" evidence="3">
    <location>
        <begin position="1"/>
        <end position="227"/>
    </location>
</feature>
<reference evidence="5" key="1">
    <citation type="journal article" date="2014" name="Proc. Natl. Acad. Sci. U.S.A.">
        <title>Extensive sampling of basidiomycete genomes demonstrates inadequacy of the white-rot/brown-rot paradigm for wood decay fungi.</title>
        <authorList>
            <person name="Riley R."/>
            <person name="Salamov A.A."/>
            <person name="Brown D.W."/>
            <person name="Nagy L.G."/>
            <person name="Floudas D."/>
            <person name="Held B.W."/>
            <person name="Levasseur A."/>
            <person name="Lombard V."/>
            <person name="Morin E."/>
            <person name="Otillar R."/>
            <person name="Lindquist E.A."/>
            <person name="Sun H."/>
            <person name="LaButti K.M."/>
            <person name="Schmutz J."/>
            <person name="Jabbour D."/>
            <person name="Luo H."/>
            <person name="Baker S.E."/>
            <person name="Pisabarro A.G."/>
            <person name="Walton J.D."/>
            <person name="Blanchette R.A."/>
            <person name="Henrissat B."/>
            <person name="Martin F."/>
            <person name="Cullen D."/>
            <person name="Hibbett D.S."/>
            <person name="Grigoriev I.V."/>
        </authorList>
    </citation>
    <scope>NUCLEOTIDE SEQUENCE [LARGE SCALE GENOMIC DNA]</scope>
    <source>
        <strain evidence="5">FD-172 SS1</strain>
    </source>
</reference>
<evidence type="ECO:0000313" key="5">
    <source>
        <dbReference type="Proteomes" id="UP000027195"/>
    </source>
</evidence>
<dbReference type="InterPro" id="IPR036291">
    <property type="entry name" value="NAD(P)-bd_dom_sf"/>
</dbReference>
<proteinExistence type="predicted"/>
<dbReference type="EMBL" id="KL198029">
    <property type="protein sequence ID" value="KDQ16082.1"/>
    <property type="molecule type" value="Genomic_DNA"/>
</dbReference>
<keyword evidence="2" id="KW-0560">Oxidoreductase</keyword>
<keyword evidence="5" id="KW-1185">Reference proteome</keyword>
<dbReference type="SMART" id="SM00829">
    <property type="entry name" value="PKS_ER"/>
    <property type="match status" value="1"/>
</dbReference>
<sequence>MAKPKHLSWTEGAGVPENWLTAFQALVWILELQKGQDVMIHAGASGVGVAANQLARFYGANRVFSTVSSPEKIAFLKSMGAFAPTHPISYKTQDFEAEVKRATNGAGVDAIVDFVGRDYWEKNIGALALDGRMVILGLLSGGELSNASLVPILRKRLRVQGSTLRVRSTEYQQDLITQFSKEVLDQVKGQSSPDGLKVYIHKVYSWREVGQAHEEMAANKNLGKIVLTID</sequence>
<dbReference type="PANTHER" id="PTHR48106">
    <property type="entry name" value="QUINONE OXIDOREDUCTASE PIG3-RELATED"/>
    <property type="match status" value="1"/>
</dbReference>
<dbReference type="PANTHER" id="PTHR48106:SF18">
    <property type="entry name" value="QUINONE OXIDOREDUCTASE PIG3"/>
    <property type="match status" value="1"/>
</dbReference>
<dbReference type="Pfam" id="PF00107">
    <property type="entry name" value="ADH_zinc_N"/>
    <property type="match status" value="1"/>
</dbReference>
<dbReference type="GO" id="GO:0016651">
    <property type="term" value="F:oxidoreductase activity, acting on NAD(P)H"/>
    <property type="evidence" value="ECO:0007669"/>
    <property type="project" value="TreeGrafter"/>
</dbReference>